<keyword evidence="3" id="KW-1185">Reference proteome</keyword>
<keyword evidence="1" id="KW-0812">Transmembrane</keyword>
<accession>A0ABW5DV28</accession>
<keyword evidence="1" id="KW-0472">Membrane</keyword>
<dbReference type="RefSeq" id="WP_379878153.1">
    <property type="nucleotide sequence ID" value="NZ_JBHUIP010000014.1"/>
</dbReference>
<keyword evidence="1" id="KW-1133">Transmembrane helix</keyword>
<evidence type="ECO:0000313" key="2">
    <source>
        <dbReference type="EMBL" id="MFD2264987.1"/>
    </source>
</evidence>
<evidence type="ECO:0008006" key="4">
    <source>
        <dbReference type="Google" id="ProtNLM"/>
    </source>
</evidence>
<evidence type="ECO:0000256" key="1">
    <source>
        <dbReference type="SAM" id="Phobius"/>
    </source>
</evidence>
<dbReference type="EMBL" id="JBHUIP010000014">
    <property type="protein sequence ID" value="MFD2264987.1"/>
    <property type="molecule type" value="Genomic_DNA"/>
</dbReference>
<reference evidence="3" key="1">
    <citation type="journal article" date="2019" name="Int. J. Syst. Evol. Microbiol.">
        <title>The Global Catalogue of Microorganisms (GCM) 10K type strain sequencing project: providing services to taxonomists for standard genome sequencing and annotation.</title>
        <authorList>
            <consortium name="The Broad Institute Genomics Platform"/>
            <consortium name="The Broad Institute Genome Sequencing Center for Infectious Disease"/>
            <person name="Wu L."/>
            <person name="Ma J."/>
        </authorList>
    </citation>
    <scope>NUCLEOTIDE SEQUENCE [LARGE SCALE GENOMIC DNA]</scope>
    <source>
        <strain evidence="3">CGMCC 1.19062</strain>
    </source>
</reference>
<dbReference type="Proteomes" id="UP001597295">
    <property type="component" value="Unassembled WGS sequence"/>
</dbReference>
<name>A0ABW5DV28_9PROT</name>
<gene>
    <name evidence="2" type="ORF">ACFSM5_18935</name>
</gene>
<evidence type="ECO:0000313" key="3">
    <source>
        <dbReference type="Proteomes" id="UP001597295"/>
    </source>
</evidence>
<sequence>MDYVLGVFLAALGILGLVLAANAQDVMMAIFGQALFVFAVLFDFGLIKRHFDRIDGGVL</sequence>
<organism evidence="2 3">
    <name type="scientific">Lacibacterium aquatile</name>
    <dbReference type="NCBI Taxonomy" id="1168082"/>
    <lineage>
        <taxon>Bacteria</taxon>
        <taxon>Pseudomonadati</taxon>
        <taxon>Pseudomonadota</taxon>
        <taxon>Alphaproteobacteria</taxon>
        <taxon>Rhodospirillales</taxon>
        <taxon>Rhodospirillaceae</taxon>
    </lineage>
</organism>
<comment type="caution">
    <text evidence="2">The sequence shown here is derived from an EMBL/GenBank/DDBJ whole genome shotgun (WGS) entry which is preliminary data.</text>
</comment>
<protein>
    <recommendedName>
        <fullName evidence="4">DUF1328 domain-containing protein</fullName>
    </recommendedName>
</protein>
<feature type="transmembrane region" description="Helical" evidence="1">
    <location>
        <begin position="30"/>
        <end position="47"/>
    </location>
</feature>
<proteinExistence type="predicted"/>